<evidence type="ECO:0000259" key="9">
    <source>
        <dbReference type="PROSITE" id="PS50929"/>
    </source>
</evidence>
<keyword evidence="6 7" id="KW-0472">Membrane</keyword>
<comment type="subcellular location">
    <subcellularLocation>
        <location evidence="1">Cell membrane</location>
        <topology evidence="1">Multi-pass membrane protein</topology>
    </subcellularLocation>
</comment>
<dbReference type="CDD" id="cd18552">
    <property type="entry name" value="ABC_6TM_MsbA_like"/>
    <property type="match status" value="1"/>
</dbReference>
<feature type="domain" description="ABC transporter" evidence="8">
    <location>
        <begin position="335"/>
        <end position="570"/>
    </location>
</feature>
<evidence type="ECO:0000256" key="2">
    <source>
        <dbReference type="ARBA" id="ARBA00022692"/>
    </source>
</evidence>
<dbReference type="InterPro" id="IPR003439">
    <property type="entry name" value="ABC_transporter-like_ATP-bd"/>
</dbReference>
<evidence type="ECO:0000256" key="4">
    <source>
        <dbReference type="ARBA" id="ARBA00022840"/>
    </source>
</evidence>
<dbReference type="InterPro" id="IPR036640">
    <property type="entry name" value="ABC1_TM_sf"/>
</dbReference>
<feature type="transmembrane region" description="Helical" evidence="7">
    <location>
        <begin position="46"/>
        <end position="69"/>
    </location>
</feature>
<accession>A0A7V5HMN8</accession>
<keyword evidence="3" id="KW-0547">Nucleotide-binding</keyword>
<dbReference type="Gene3D" id="3.40.50.300">
    <property type="entry name" value="P-loop containing nucleotide triphosphate hydrolases"/>
    <property type="match status" value="1"/>
</dbReference>
<feature type="transmembrane region" description="Helical" evidence="7">
    <location>
        <begin position="238"/>
        <end position="264"/>
    </location>
</feature>
<dbReference type="SUPFAM" id="SSF90123">
    <property type="entry name" value="ABC transporter transmembrane region"/>
    <property type="match status" value="1"/>
</dbReference>
<proteinExistence type="predicted"/>
<dbReference type="GO" id="GO:0005524">
    <property type="term" value="F:ATP binding"/>
    <property type="evidence" value="ECO:0007669"/>
    <property type="project" value="UniProtKB-KW"/>
</dbReference>
<dbReference type="PANTHER" id="PTHR43394:SF1">
    <property type="entry name" value="ATP-BINDING CASSETTE SUB-FAMILY B MEMBER 10, MITOCHONDRIAL"/>
    <property type="match status" value="1"/>
</dbReference>
<keyword evidence="5 7" id="KW-1133">Transmembrane helix</keyword>
<dbReference type="PROSITE" id="PS00211">
    <property type="entry name" value="ABC_TRANSPORTER_1"/>
    <property type="match status" value="1"/>
</dbReference>
<name>A0A7V5HMN8_UNCW3</name>
<protein>
    <submittedName>
        <fullName evidence="10">ABC transporter ATP-binding protein</fullName>
    </submittedName>
</protein>
<evidence type="ECO:0000256" key="1">
    <source>
        <dbReference type="ARBA" id="ARBA00004651"/>
    </source>
</evidence>
<dbReference type="GO" id="GO:0015421">
    <property type="term" value="F:ABC-type oligopeptide transporter activity"/>
    <property type="evidence" value="ECO:0007669"/>
    <property type="project" value="TreeGrafter"/>
</dbReference>
<dbReference type="GO" id="GO:0016887">
    <property type="term" value="F:ATP hydrolysis activity"/>
    <property type="evidence" value="ECO:0007669"/>
    <property type="project" value="InterPro"/>
</dbReference>
<dbReference type="SMART" id="SM00382">
    <property type="entry name" value="AAA"/>
    <property type="match status" value="1"/>
</dbReference>
<comment type="caution">
    <text evidence="10">The sequence shown here is derived from an EMBL/GenBank/DDBJ whole genome shotgun (WGS) entry which is preliminary data.</text>
</comment>
<feature type="domain" description="ABC transmembrane type-1" evidence="9">
    <location>
        <begin position="1"/>
        <end position="303"/>
    </location>
</feature>
<dbReference type="InterPro" id="IPR027417">
    <property type="entry name" value="P-loop_NTPase"/>
</dbReference>
<dbReference type="PROSITE" id="PS50929">
    <property type="entry name" value="ABC_TM1F"/>
    <property type="match status" value="1"/>
</dbReference>
<dbReference type="EMBL" id="DRTX01000082">
    <property type="protein sequence ID" value="HHF53007.1"/>
    <property type="molecule type" value="Genomic_DNA"/>
</dbReference>
<keyword evidence="4 10" id="KW-0067">ATP-binding</keyword>
<dbReference type="GO" id="GO:0005886">
    <property type="term" value="C:plasma membrane"/>
    <property type="evidence" value="ECO:0007669"/>
    <property type="project" value="UniProtKB-SubCell"/>
</dbReference>
<dbReference type="Proteomes" id="UP000886050">
    <property type="component" value="Unassembled WGS sequence"/>
</dbReference>
<evidence type="ECO:0000256" key="6">
    <source>
        <dbReference type="ARBA" id="ARBA00023136"/>
    </source>
</evidence>
<dbReference type="Pfam" id="PF00005">
    <property type="entry name" value="ABC_tran"/>
    <property type="match status" value="1"/>
</dbReference>
<evidence type="ECO:0000313" key="10">
    <source>
        <dbReference type="EMBL" id="HHF53007.1"/>
    </source>
</evidence>
<dbReference type="Pfam" id="PF00664">
    <property type="entry name" value="ABC_membrane"/>
    <property type="match status" value="1"/>
</dbReference>
<dbReference type="PROSITE" id="PS50893">
    <property type="entry name" value="ABC_TRANSPORTER_2"/>
    <property type="match status" value="1"/>
</dbReference>
<gene>
    <name evidence="10" type="ORF">ENL43_01415</name>
</gene>
<dbReference type="FunFam" id="3.40.50.300:FF:000218">
    <property type="entry name" value="Multidrug ABC transporter ATP-binding protein"/>
    <property type="match status" value="1"/>
</dbReference>
<evidence type="ECO:0000259" key="8">
    <source>
        <dbReference type="PROSITE" id="PS50893"/>
    </source>
</evidence>
<dbReference type="PANTHER" id="PTHR43394">
    <property type="entry name" value="ATP-DEPENDENT PERMEASE MDL1, MITOCHONDRIAL"/>
    <property type="match status" value="1"/>
</dbReference>
<keyword evidence="2 7" id="KW-0812">Transmembrane</keyword>
<organism evidence="10">
    <name type="scientific">candidate division WOR-3 bacterium</name>
    <dbReference type="NCBI Taxonomy" id="2052148"/>
    <lineage>
        <taxon>Bacteria</taxon>
        <taxon>Bacteria division WOR-3</taxon>
    </lineage>
</organism>
<evidence type="ECO:0000256" key="3">
    <source>
        <dbReference type="ARBA" id="ARBA00022741"/>
    </source>
</evidence>
<dbReference type="InterPro" id="IPR003593">
    <property type="entry name" value="AAA+_ATPase"/>
</dbReference>
<dbReference type="InterPro" id="IPR039421">
    <property type="entry name" value="Type_1_exporter"/>
</dbReference>
<reference evidence="10" key="1">
    <citation type="journal article" date="2020" name="mSystems">
        <title>Genome- and Community-Level Interaction Insights into Carbon Utilization and Element Cycling Functions of Hydrothermarchaeota in Hydrothermal Sediment.</title>
        <authorList>
            <person name="Zhou Z."/>
            <person name="Liu Y."/>
            <person name="Xu W."/>
            <person name="Pan J."/>
            <person name="Luo Z.H."/>
            <person name="Li M."/>
        </authorList>
    </citation>
    <scope>NUCLEOTIDE SEQUENCE [LARGE SCALE GENOMIC DNA]</scope>
    <source>
        <strain evidence="10">HyVt-96</strain>
    </source>
</reference>
<dbReference type="Gene3D" id="1.20.1560.10">
    <property type="entry name" value="ABC transporter type 1, transmembrane domain"/>
    <property type="match status" value="1"/>
</dbReference>
<evidence type="ECO:0000256" key="7">
    <source>
        <dbReference type="SAM" id="Phobius"/>
    </source>
</evidence>
<feature type="transmembrane region" description="Helical" evidence="7">
    <location>
        <begin position="157"/>
        <end position="177"/>
    </location>
</feature>
<feature type="transmembrane region" description="Helical" evidence="7">
    <location>
        <begin position="6"/>
        <end position="25"/>
    </location>
</feature>
<dbReference type="InterPro" id="IPR011527">
    <property type="entry name" value="ABC1_TM_dom"/>
</dbReference>
<dbReference type="SUPFAM" id="SSF52540">
    <property type="entry name" value="P-loop containing nucleoside triphosphate hydrolases"/>
    <property type="match status" value="1"/>
</dbReference>
<evidence type="ECO:0000256" key="5">
    <source>
        <dbReference type="ARBA" id="ARBA00022989"/>
    </source>
</evidence>
<sequence length="576" mass="64732">MVLYSLLNGISLGMLSPILRMLFYHNNAPLYSEKSLPIIGPLLNKYILQVPPLTGVKNLAILIVFIYLIKALVTYMQKLTGTIAQEKITKDIRDTLFSKIMNLPLSFFHRTNSGALISHFINDITLVKTALTHGIYVAIRETFTALAYLTLAFLASWQLSLFSLLVIPISLGIINALSKKLRKRSRRTQEKMADIGAHLFEILSGIKVVKGFGTEKRETEKFKKKTRDYYKASLRFQYLGALASPLTEFLTAGVAAILLMYGGYLIFQTHTLTPDRFFVFLAAALSLMSPLKHLTQINVYIQEGAAASKRIFSILDLPEYRWTGTIKFEGLKKAIELKNVNFKYNTENGFSLKDINLVIKKGEKVALVGPSGVGKTTLVDLIIGFHRPLSGKILLDDIELEKYDYHSFREKIAIVTQDVFLFSGSVKENILYARPDATEEEVLEAGRLALVDDFVRKLPHGYDTEVGERGVTLSGGERQRIALARAILKKPDILILDEATSALDSESEEKIKKALKYLLEDRTAIIIAHRLSTVLESDKIVVMDAGRIIDVGPHSEIYSRCSLYKKLYDTQFLYTS</sequence>
<dbReference type="InterPro" id="IPR017871">
    <property type="entry name" value="ABC_transporter-like_CS"/>
</dbReference>
<dbReference type="AlphaFoldDB" id="A0A7V5HMN8"/>